<organism evidence="2 3">
    <name type="scientific">Candidula unifasciata</name>
    <dbReference type="NCBI Taxonomy" id="100452"/>
    <lineage>
        <taxon>Eukaryota</taxon>
        <taxon>Metazoa</taxon>
        <taxon>Spiralia</taxon>
        <taxon>Lophotrochozoa</taxon>
        <taxon>Mollusca</taxon>
        <taxon>Gastropoda</taxon>
        <taxon>Heterobranchia</taxon>
        <taxon>Euthyneura</taxon>
        <taxon>Panpulmonata</taxon>
        <taxon>Eupulmonata</taxon>
        <taxon>Stylommatophora</taxon>
        <taxon>Helicina</taxon>
        <taxon>Helicoidea</taxon>
        <taxon>Geomitridae</taxon>
        <taxon>Candidula</taxon>
    </lineage>
</organism>
<dbReference type="GO" id="GO:0090314">
    <property type="term" value="P:positive regulation of protein targeting to membrane"/>
    <property type="evidence" value="ECO:0007669"/>
    <property type="project" value="TreeGrafter"/>
</dbReference>
<evidence type="ECO:0000259" key="1">
    <source>
        <dbReference type="Pfam" id="PF23128"/>
    </source>
</evidence>
<dbReference type="PANTHER" id="PTHR37412:SF2">
    <property type="entry name" value="C2 DOMAIN-CONTAINING PROTEIN 5"/>
    <property type="match status" value="1"/>
</dbReference>
<gene>
    <name evidence="2" type="ORF">CUNI_LOCUS19956</name>
</gene>
<proteinExistence type="predicted"/>
<dbReference type="GO" id="GO:0010828">
    <property type="term" value="P:positive regulation of D-glucose transmembrane transport"/>
    <property type="evidence" value="ECO:0007669"/>
    <property type="project" value="TreeGrafter"/>
</dbReference>
<dbReference type="PANTHER" id="PTHR37412">
    <property type="entry name" value="C2 DOMAIN-CONTAINING PROTEIN 5"/>
    <property type="match status" value="1"/>
</dbReference>
<dbReference type="InterPro" id="IPR038983">
    <property type="entry name" value="C2CD5"/>
</dbReference>
<dbReference type="GO" id="GO:0005509">
    <property type="term" value="F:calcium ion binding"/>
    <property type="evidence" value="ECO:0007669"/>
    <property type="project" value="TreeGrafter"/>
</dbReference>
<sequence>IELSPLNTIYNGHIDKYLGYYNFFFIRESTSIKEYGGVGGFMQSFLLEVMAIVRAHVAALGGNALVAYNMSQCVLENNPHKNQGQCLINVSGDVVSVMYDDSDREALFDMPVLVPSTAS</sequence>
<comment type="caution">
    <text evidence="2">The sequence shown here is derived from an EMBL/GenBank/DDBJ whole genome shotgun (WGS) entry which is preliminary data.</text>
</comment>
<evidence type="ECO:0000313" key="2">
    <source>
        <dbReference type="EMBL" id="CAG5134398.1"/>
    </source>
</evidence>
<reference evidence="2" key="1">
    <citation type="submission" date="2021-04" db="EMBL/GenBank/DDBJ databases">
        <authorList>
            <consortium name="Molecular Ecology Group"/>
        </authorList>
    </citation>
    <scope>NUCLEOTIDE SEQUENCE</scope>
</reference>
<dbReference type="Proteomes" id="UP000678393">
    <property type="component" value="Unassembled WGS sequence"/>
</dbReference>
<evidence type="ECO:0000313" key="3">
    <source>
        <dbReference type="Proteomes" id="UP000678393"/>
    </source>
</evidence>
<dbReference type="EMBL" id="CAJHNH020007124">
    <property type="protein sequence ID" value="CAG5134398.1"/>
    <property type="molecule type" value="Genomic_DNA"/>
</dbReference>
<dbReference type="Pfam" id="PF23128">
    <property type="entry name" value="YbjQ_4"/>
    <property type="match status" value="1"/>
</dbReference>
<dbReference type="GO" id="GO:0005544">
    <property type="term" value="F:calcium-dependent phospholipid binding"/>
    <property type="evidence" value="ECO:0007669"/>
    <property type="project" value="InterPro"/>
</dbReference>
<feature type="domain" description="C2CD5 C-terminal" evidence="1">
    <location>
        <begin position="3"/>
        <end position="97"/>
    </location>
</feature>
<dbReference type="GO" id="GO:0065002">
    <property type="term" value="P:intracellular protein transmembrane transport"/>
    <property type="evidence" value="ECO:0007669"/>
    <property type="project" value="TreeGrafter"/>
</dbReference>
<accession>A0A8S4A1W4</accession>
<dbReference type="GO" id="GO:0005886">
    <property type="term" value="C:plasma membrane"/>
    <property type="evidence" value="ECO:0007669"/>
    <property type="project" value="TreeGrafter"/>
</dbReference>
<keyword evidence="3" id="KW-1185">Reference proteome</keyword>
<feature type="non-terminal residue" evidence="2">
    <location>
        <position position="119"/>
    </location>
</feature>
<dbReference type="AlphaFoldDB" id="A0A8S4A1W4"/>
<protein>
    <recommendedName>
        <fullName evidence="1">C2CD5 C-terminal domain-containing protein</fullName>
    </recommendedName>
</protein>
<dbReference type="GO" id="GO:0031340">
    <property type="term" value="P:positive regulation of vesicle fusion"/>
    <property type="evidence" value="ECO:0007669"/>
    <property type="project" value="TreeGrafter"/>
</dbReference>
<dbReference type="GO" id="GO:0072659">
    <property type="term" value="P:protein localization to plasma membrane"/>
    <property type="evidence" value="ECO:0007669"/>
    <property type="project" value="TreeGrafter"/>
</dbReference>
<dbReference type="InterPro" id="IPR057815">
    <property type="entry name" value="C2CD5_C"/>
</dbReference>
<dbReference type="OrthoDB" id="419768at2759"/>
<name>A0A8S4A1W4_9EUPU</name>